<evidence type="ECO:0000256" key="7">
    <source>
        <dbReference type="ARBA" id="ARBA00047508"/>
    </source>
</evidence>
<proteinExistence type="inferred from homology"/>
<dbReference type="GO" id="GO:0003849">
    <property type="term" value="F:3-deoxy-7-phosphoheptulonate synthase activity"/>
    <property type="evidence" value="ECO:0007669"/>
    <property type="project" value="UniProtKB-EC"/>
</dbReference>
<dbReference type="GO" id="GO:0009073">
    <property type="term" value="P:aromatic amino acid family biosynthetic process"/>
    <property type="evidence" value="ECO:0007669"/>
    <property type="project" value="UniProtKB-KW"/>
</dbReference>
<evidence type="ECO:0000256" key="4">
    <source>
        <dbReference type="ARBA" id="ARBA00022605"/>
    </source>
</evidence>
<dbReference type="InterPro" id="IPR013785">
    <property type="entry name" value="Aldolase_TIM"/>
</dbReference>
<comment type="function">
    <text evidence="1 8">Stereospecific condensation of phosphoenolpyruvate (PEP) and D-erythrose-4-phosphate (E4P) giving rise to 3-deoxy-D-arabino-heptulosonate-7-phosphate (DAHP).</text>
</comment>
<evidence type="ECO:0000256" key="1">
    <source>
        <dbReference type="ARBA" id="ARBA00003726"/>
    </source>
</evidence>
<comment type="pathway">
    <text evidence="2 8">Metabolic intermediate biosynthesis; chorismate biosynthesis; chorismate from D-erythrose 4-phosphate and phosphoenolpyruvate: step 1/7.</text>
</comment>
<dbReference type="PANTHER" id="PTHR21225:SF10">
    <property type="entry name" value="PHOSPHO-2-DEHYDRO-3-DEOXYHEPTONATE ALDOLASE, TYR-SENSITIVE"/>
    <property type="match status" value="1"/>
</dbReference>
<dbReference type="Proteomes" id="UP001056209">
    <property type="component" value="Chromosome"/>
</dbReference>
<evidence type="ECO:0000313" key="10">
    <source>
        <dbReference type="EMBL" id="URJ28006.1"/>
    </source>
</evidence>
<evidence type="ECO:0000256" key="6">
    <source>
        <dbReference type="ARBA" id="ARBA00023141"/>
    </source>
</evidence>
<dbReference type="GO" id="GO:0042802">
    <property type="term" value="F:identical protein binding"/>
    <property type="evidence" value="ECO:0007669"/>
    <property type="project" value="UniProtKB-ARBA"/>
</dbReference>
<evidence type="ECO:0000259" key="9">
    <source>
        <dbReference type="Pfam" id="PF00793"/>
    </source>
</evidence>
<dbReference type="PIRSF" id="PIRSF001361">
    <property type="entry name" value="DAHP_synthase"/>
    <property type="match status" value="1"/>
</dbReference>
<keyword evidence="4 8" id="KW-0028">Amino-acid biosynthesis</keyword>
<reference evidence="10" key="1">
    <citation type="submission" date="2022-05" db="EMBL/GenBank/DDBJ databases">
        <title>Impact of host demography and evolutionary history on endosymbiont molecular evolution: a test in carpenter ants (Genus Camponotus) and their Blochmannia endosymbionts.</title>
        <authorList>
            <person name="Manthey J.D."/>
            <person name="Giron J.C."/>
            <person name="Hruska J.P."/>
        </authorList>
    </citation>
    <scope>NUCLEOTIDE SEQUENCE</scope>
    <source>
        <strain evidence="10">C-039</strain>
    </source>
</reference>
<dbReference type="FunFam" id="3.20.20.70:FF:000005">
    <property type="entry name" value="Phospho-2-dehydro-3-deoxyheptonate aldolase"/>
    <property type="match status" value="1"/>
</dbReference>
<dbReference type="EMBL" id="CP097753">
    <property type="protein sequence ID" value="URJ28006.1"/>
    <property type="molecule type" value="Genomic_DNA"/>
</dbReference>
<evidence type="ECO:0000256" key="3">
    <source>
        <dbReference type="ARBA" id="ARBA00007985"/>
    </source>
</evidence>
<keyword evidence="5 8" id="KW-0808">Transferase</keyword>
<dbReference type="Gene3D" id="3.20.20.70">
    <property type="entry name" value="Aldolase class I"/>
    <property type="match status" value="1"/>
</dbReference>
<dbReference type="RefSeq" id="WP_250248392.1">
    <property type="nucleotide sequence ID" value="NZ_CP097753.1"/>
</dbReference>
<organism evidence="10 11">
    <name type="scientific">Candidatus Blochmannia vicinus</name>
    <name type="common">nom. nud.</name>
    <dbReference type="NCBI Taxonomy" id="251540"/>
    <lineage>
        <taxon>Bacteria</taxon>
        <taxon>Pseudomonadati</taxon>
        <taxon>Pseudomonadota</taxon>
        <taxon>Gammaproteobacteria</taxon>
        <taxon>Enterobacterales</taxon>
        <taxon>Enterobacteriaceae</taxon>
        <taxon>ant endosymbionts</taxon>
        <taxon>Candidatus Blochmanniella</taxon>
    </lineage>
</organism>
<dbReference type="AlphaFoldDB" id="A0A9Q8TXT3"/>
<dbReference type="GO" id="GO:0005737">
    <property type="term" value="C:cytoplasm"/>
    <property type="evidence" value="ECO:0007669"/>
    <property type="project" value="TreeGrafter"/>
</dbReference>
<dbReference type="NCBIfam" id="TIGR00034">
    <property type="entry name" value="aroFGH"/>
    <property type="match status" value="1"/>
</dbReference>
<dbReference type="PANTHER" id="PTHR21225">
    <property type="entry name" value="PHOSPHO-2-DEHYDRO-3-DEOXYHEPTONATE ALDOLASE DAHP SYNTHETASE"/>
    <property type="match status" value="1"/>
</dbReference>
<evidence type="ECO:0000256" key="5">
    <source>
        <dbReference type="ARBA" id="ARBA00022679"/>
    </source>
</evidence>
<dbReference type="SUPFAM" id="SSF51569">
    <property type="entry name" value="Aldolase"/>
    <property type="match status" value="1"/>
</dbReference>
<comment type="catalytic activity">
    <reaction evidence="7 8">
        <text>D-erythrose 4-phosphate + phosphoenolpyruvate + H2O = 7-phospho-2-dehydro-3-deoxy-D-arabino-heptonate + phosphate</text>
        <dbReference type="Rhea" id="RHEA:14717"/>
        <dbReference type="ChEBI" id="CHEBI:15377"/>
        <dbReference type="ChEBI" id="CHEBI:16897"/>
        <dbReference type="ChEBI" id="CHEBI:43474"/>
        <dbReference type="ChEBI" id="CHEBI:58394"/>
        <dbReference type="ChEBI" id="CHEBI:58702"/>
        <dbReference type="EC" id="2.5.1.54"/>
    </reaction>
</comment>
<gene>
    <name evidence="10" type="ORF">M9393_02345</name>
</gene>
<dbReference type="NCBIfam" id="NF009395">
    <property type="entry name" value="PRK12755.1"/>
    <property type="match status" value="1"/>
</dbReference>
<dbReference type="EC" id="2.5.1.54" evidence="8"/>
<keyword evidence="6 8" id="KW-0057">Aromatic amino acid biosynthesis</keyword>
<dbReference type="Pfam" id="PF00793">
    <property type="entry name" value="DAHP_synth_1"/>
    <property type="match status" value="1"/>
</dbReference>
<accession>A0A9Q8TXT3</accession>
<protein>
    <recommendedName>
        <fullName evidence="8">Phospho-2-dehydro-3-deoxyheptonate aldolase</fullName>
        <ecNumber evidence="8">2.5.1.54</ecNumber>
    </recommendedName>
</protein>
<feature type="domain" description="DAHP synthetase I/KDSA" evidence="9">
    <location>
        <begin position="41"/>
        <end position="342"/>
    </location>
</feature>
<name>A0A9Q8TXT3_9ENTR</name>
<evidence type="ECO:0000313" key="11">
    <source>
        <dbReference type="Proteomes" id="UP001056209"/>
    </source>
</evidence>
<evidence type="ECO:0000256" key="8">
    <source>
        <dbReference type="PIRNR" id="PIRNR001361"/>
    </source>
</evidence>
<evidence type="ECO:0000256" key="2">
    <source>
        <dbReference type="ARBA" id="ARBA00004688"/>
    </source>
</evidence>
<sequence length="364" mass="40583">MQKNERNSIYTYNTHPIITPEQLKNQFPITHAEQQTIVNSQNIIMNIIHRRDPRFLIICGPCSIHDVNATFDYANKLKTLSIDLQDQLYIVMRVYLEKPRTNIGWKGLINDPYMNGSNDIESGLKTARNLLVQLIKIGLPLATEVLNPNIPQYIGELFSWSSIGARTAESQIHREIASGLNTPIGFKNSTNGNFSNAINAIRAAMMPHCYISINQSGQVCLLHTKGNPNAHIILRGGKTPNYHPADVICCEKKIIEAGGGLSLALMVDCSHGNSDKDYRRQINVAQSILHQIKNGNRSIIGLMIESYIHSGNQSINLSSSSTVQYGVSVTDACIDWETTQHLLCDLYKELKPFLIQRISGAEMA</sequence>
<dbReference type="InterPro" id="IPR006219">
    <property type="entry name" value="DAHP_synth_1"/>
</dbReference>
<dbReference type="GO" id="GO:0008652">
    <property type="term" value="P:amino acid biosynthetic process"/>
    <property type="evidence" value="ECO:0007669"/>
    <property type="project" value="UniProtKB-KW"/>
</dbReference>
<comment type="similarity">
    <text evidence="3 8">Belongs to the class-I DAHP synthase family.</text>
</comment>
<dbReference type="InterPro" id="IPR006218">
    <property type="entry name" value="DAHP1/KDSA"/>
</dbReference>